<dbReference type="Proteomes" id="UP000282582">
    <property type="component" value="Unassembled WGS sequence"/>
</dbReference>
<evidence type="ECO:0000313" key="2">
    <source>
        <dbReference type="EMBL" id="RMY03470.1"/>
    </source>
</evidence>
<dbReference type="InterPro" id="IPR002575">
    <property type="entry name" value="Aminoglycoside_PTrfase"/>
</dbReference>
<sequence>MVGQSELQQFEEGSRQSHRILHVLVPASRLFAAHWSLFLPDLNLGDPKEGFSTGTRIHVVGDRLNGFRLEVVRGYDCQKDRSLQGRIFAVGNVPQQYLQPCEASSENVQDGQLKDADEGGGIISEEIRTPFETACSQVEAPGSSLNRVSQQETAAAFNVQSVFALGSGDEMAHITVDVCELPKRSSEDFRGANNVDANPKTLPAPCEERVQAMHQQAVPIGQNPADAFRPAPVCFLQDDLLVKWGADVTIAEGQCLWFLNQHLDNKVPVPRIYGWTQDQGQTFLYMQLIHGDPLSKRWDNLSSDEKLSISEQLKPMVATWQSLRRPDRLASDQPVLSQLGGQTLRDIMFFDGANYPAGPFESVREFNDAFARLALRTAAVDGIDPRKTLVELRGLTDDMPAVFAHADLDLSNILISKLGEGPVQVKAIIDWHQAGWYPKYWDWLKAQSVGQFGSKWAEHYLPKFLQLPSDDYHEAFEYVSMTLIYKLTSTAML</sequence>
<organism evidence="2 3">
    <name type="scientific">Hortaea werneckii</name>
    <name type="common">Black yeast</name>
    <name type="synonym">Cladosporium werneckii</name>
    <dbReference type="NCBI Taxonomy" id="91943"/>
    <lineage>
        <taxon>Eukaryota</taxon>
        <taxon>Fungi</taxon>
        <taxon>Dikarya</taxon>
        <taxon>Ascomycota</taxon>
        <taxon>Pezizomycotina</taxon>
        <taxon>Dothideomycetes</taxon>
        <taxon>Dothideomycetidae</taxon>
        <taxon>Mycosphaerellales</taxon>
        <taxon>Teratosphaeriaceae</taxon>
        <taxon>Hortaea</taxon>
    </lineage>
</organism>
<evidence type="ECO:0000313" key="3">
    <source>
        <dbReference type="Proteomes" id="UP000282582"/>
    </source>
</evidence>
<dbReference type="SUPFAM" id="SSF56112">
    <property type="entry name" value="Protein kinase-like (PK-like)"/>
    <property type="match status" value="1"/>
</dbReference>
<proteinExistence type="predicted"/>
<dbReference type="Pfam" id="PF01636">
    <property type="entry name" value="APH"/>
    <property type="match status" value="1"/>
</dbReference>
<gene>
    <name evidence="2" type="ORF">D0868_07449</name>
</gene>
<dbReference type="VEuPathDB" id="FungiDB:BTJ68_00781"/>
<dbReference type="AlphaFoldDB" id="A0A3M6YKD1"/>
<dbReference type="InterPro" id="IPR046670">
    <property type="entry name" value="DUF6540"/>
</dbReference>
<dbReference type="VEuPathDB" id="FungiDB:BTJ68_07011"/>
<dbReference type="PANTHER" id="PTHR21310:SF54">
    <property type="entry name" value="AMINOGLYCOSIDE PHOSPHOTRANSFERASE DOMAIN-CONTAINING PROTEIN"/>
    <property type="match status" value="1"/>
</dbReference>
<dbReference type="Pfam" id="PF20174">
    <property type="entry name" value="DUF6540"/>
    <property type="match status" value="1"/>
</dbReference>
<reference evidence="2 3" key="1">
    <citation type="journal article" date="2018" name="BMC Genomics">
        <title>Genomic evidence for intraspecific hybridization in a clonal and extremely halotolerant yeast.</title>
        <authorList>
            <person name="Gostincar C."/>
            <person name="Stajich J.E."/>
            <person name="Zupancic J."/>
            <person name="Zalar P."/>
            <person name="Gunde-Cimerman N."/>
        </authorList>
    </citation>
    <scope>NUCLEOTIDE SEQUENCE [LARGE SCALE GENOMIC DNA]</scope>
    <source>
        <strain evidence="2 3">EXF-6654</strain>
    </source>
</reference>
<name>A0A3M6YKD1_HORWE</name>
<feature type="domain" description="Aminoglycoside phosphotransferase" evidence="1">
    <location>
        <begin position="253"/>
        <end position="465"/>
    </location>
</feature>
<accession>A0A3M6YKD1</accession>
<dbReference type="PANTHER" id="PTHR21310">
    <property type="entry name" value="AMINOGLYCOSIDE PHOSPHOTRANSFERASE-RELATED-RELATED"/>
    <property type="match status" value="1"/>
</dbReference>
<dbReference type="InterPro" id="IPR011009">
    <property type="entry name" value="Kinase-like_dom_sf"/>
</dbReference>
<dbReference type="InterPro" id="IPR051678">
    <property type="entry name" value="AGP_Transferase"/>
</dbReference>
<evidence type="ECO:0000259" key="1">
    <source>
        <dbReference type="Pfam" id="PF01636"/>
    </source>
</evidence>
<comment type="caution">
    <text evidence="2">The sequence shown here is derived from an EMBL/GenBank/DDBJ whole genome shotgun (WGS) entry which is preliminary data.</text>
</comment>
<dbReference type="EMBL" id="QWIK01000612">
    <property type="protein sequence ID" value="RMY03470.1"/>
    <property type="molecule type" value="Genomic_DNA"/>
</dbReference>
<protein>
    <recommendedName>
        <fullName evidence="1">Aminoglycoside phosphotransferase domain-containing protein</fullName>
    </recommendedName>
</protein>